<dbReference type="EMBL" id="JABBWG010000007">
    <property type="protein sequence ID" value="KAG1820836.1"/>
    <property type="molecule type" value="Genomic_DNA"/>
</dbReference>
<name>A0A9P7EG00_9AGAM</name>
<keyword evidence="2" id="KW-1185">Reference proteome</keyword>
<gene>
    <name evidence="1" type="ORF">BJ212DRAFT_963401</name>
</gene>
<organism evidence="1 2">
    <name type="scientific">Suillus subaureus</name>
    <dbReference type="NCBI Taxonomy" id="48587"/>
    <lineage>
        <taxon>Eukaryota</taxon>
        <taxon>Fungi</taxon>
        <taxon>Dikarya</taxon>
        <taxon>Basidiomycota</taxon>
        <taxon>Agaricomycotina</taxon>
        <taxon>Agaricomycetes</taxon>
        <taxon>Agaricomycetidae</taxon>
        <taxon>Boletales</taxon>
        <taxon>Suillineae</taxon>
        <taxon>Suillaceae</taxon>
        <taxon>Suillus</taxon>
    </lineage>
</organism>
<comment type="caution">
    <text evidence="1">The sequence shown here is derived from an EMBL/GenBank/DDBJ whole genome shotgun (WGS) entry which is preliminary data.</text>
</comment>
<dbReference type="RefSeq" id="XP_041195903.1">
    <property type="nucleotide sequence ID" value="XM_041344463.1"/>
</dbReference>
<dbReference type="GeneID" id="64638479"/>
<evidence type="ECO:0000313" key="2">
    <source>
        <dbReference type="Proteomes" id="UP000807769"/>
    </source>
</evidence>
<reference evidence="1" key="1">
    <citation type="journal article" date="2020" name="New Phytol.">
        <title>Comparative genomics reveals dynamic genome evolution in host specialist ectomycorrhizal fungi.</title>
        <authorList>
            <person name="Lofgren L.A."/>
            <person name="Nguyen N.H."/>
            <person name="Vilgalys R."/>
            <person name="Ruytinx J."/>
            <person name="Liao H.L."/>
            <person name="Branco S."/>
            <person name="Kuo A."/>
            <person name="LaButti K."/>
            <person name="Lipzen A."/>
            <person name="Andreopoulos W."/>
            <person name="Pangilinan J."/>
            <person name="Riley R."/>
            <person name="Hundley H."/>
            <person name="Na H."/>
            <person name="Barry K."/>
            <person name="Grigoriev I.V."/>
            <person name="Stajich J.E."/>
            <person name="Kennedy P.G."/>
        </authorList>
    </citation>
    <scope>NUCLEOTIDE SEQUENCE</scope>
    <source>
        <strain evidence="1">MN1</strain>
    </source>
</reference>
<dbReference type="AlphaFoldDB" id="A0A9P7EG00"/>
<sequence>MKWGGAASRNSGGCLDHGEPAVGISGWSMTATVKTSRDCSWPDHERGRVHRSLAEERVETGKAMLGIWSGEQVASVSCLVLDLERLRLRSTWMPENLGSDRECCRRICKPKRTHARTKKLLISACLDSRYRRPHGSRVALVPHLGLELYLSRGLPTFCFIHILRHSMRFLVSSNRICILVSQLLAEVTILSPNSQSSGSEQNIHTLHI</sequence>
<protein>
    <submittedName>
        <fullName evidence="1">Uncharacterized protein</fullName>
    </submittedName>
</protein>
<proteinExistence type="predicted"/>
<dbReference type="Proteomes" id="UP000807769">
    <property type="component" value="Unassembled WGS sequence"/>
</dbReference>
<evidence type="ECO:0000313" key="1">
    <source>
        <dbReference type="EMBL" id="KAG1820836.1"/>
    </source>
</evidence>
<accession>A0A9P7EG00</accession>